<dbReference type="AlphaFoldDB" id="A0A843THX0"/>
<organism evidence="1 2">
    <name type="scientific">Colocasia esculenta</name>
    <name type="common">Wild taro</name>
    <name type="synonym">Arum esculentum</name>
    <dbReference type="NCBI Taxonomy" id="4460"/>
    <lineage>
        <taxon>Eukaryota</taxon>
        <taxon>Viridiplantae</taxon>
        <taxon>Streptophyta</taxon>
        <taxon>Embryophyta</taxon>
        <taxon>Tracheophyta</taxon>
        <taxon>Spermatophyta</taxon>
        <taxon>Magnoliopsida</taxon>
        <taxon>Liliopsida</taxon>
        <taxon>Araceae</taxon>
        <taxon>Aroideae</taxon>
        <taxon>Colocasieae</taxon>
        <taxon>Colocasia</taxon>
    </lineage>
</organism>
<keyword evidence="2" id="KW-1185">Reference proteome</keyword>
<accession>A0A843THX0</accession>
<evidence type="ECO:0000313" key="2">
    <source>
        <dbReference type="Proteomes" id="UP000652761"/>
    </source>
</evidence>
<proteinExistence type="predicted"/>
<protein>
    <submittedName>
        <fullName evidence="1">Uncharacterized protein</fullName>
    </submittedName>
</protein>
<dbReference type="EMBL" id="NMUH01000028">
    <property type="protein sequence ID" value="MQL69083.1"/>
    <property type="molecule type" value="Genomic_DNA"/>
</dbReference>
<comment type="caution">
    <text evidence="1">The sequence shown here is derived from an EMBL/GenBank/DDBJ whole genome shotgun (WGS) entry which is preliminary data.</text>
</comment>
<name>A0A843THX0_COLES</name>
<reference evidence="1" key="1">
    <citation type="submission" date="2017-07" db="EMBL/GenBank/DDBJ databases">
        <title>Taro Niue Genome Assembly and Annotation.</title>
        <authorList>
            <person name="Atibalentja N."/>
            <person name="Keating K."/>
            <person name="Fields C.J."/>
        </authorList>
    </citation>
    <scope>NUCLEOTIDE SEQUENCE</scope>
    <source>
        <strain evidence="1">Niue_2</strain>
        <tissue evidence="1">Leaf</tissue>
    </source>
</reference>
<dbReference type="Proteomes" id="UP000652761">
    <property type="component" value="Unassembled WGS sequence"/>
</dbReference>
<sequence>MGKSQIFIRAVIGTTRESPIRNRHFEPVDTMWSRTADAIAYGHPFAQTGITFRSVIEITYKTPIRNRYSDALVAPLSPQAIRLRFRVEKPSFRTRKLQLRPMITLFQRFSRSNASLDHVNPGRGSHTESTCHGDWKLC</sequence>
<gene>
    <name evidence="1" type="ORF">Taro_001351</name>
</gene>
<evidence type="ECO:0000313" key="1">
    <source>
        <dbReference type="EMBL" id="MQL69083.1"/>
    </source>
</evidence>